<reference evidence="1" key="1">
    <citation type="submission" date="2022-04" db="EMBL/GenBank/DDBJ databases">
        <title>Halobacillus sp. isolated from saltern.</title>
        <authorList>
            <person name="Won M."/>
            <person name="Lee C.-M."/>
            <person name="Woen H.-Y."/>
            <person name="Kwon S.-W."/>
        </authorList>
    </citation>
    <scope>NUCLEOTIDE SEQUENCE</scope>
    <source>
        <strain evidence="1">SSHM10-5</strain>
    </source>
</reference>
<protein>
    <submittedName>
        <fullName evidence="1">DUF4269 domain-containing protein</fullName>
    </submittedName>
</protein>
<evidence type="ECO:0000313" key="1">
    <source>
        <dbReference type="EMBL" id="UOR13960.1"/>
    </source>
</evidence>
<name>A0ABY4HGB3_9BACI</name>
<dbReference type="Proteomes" id="UP000830326">
    <property type="component" value="Chromosome"/>
</dbReference>
<dbReference type="Pfam" id="PF14091">
    <property type="entry name" value="DUF4269"/>
    <property type="match status" value="1"/>
</dbReference>
<keyword evidence="2" id="KW-1185">Reference proteome</keyword>
<organism evidence="1 2">
    <name type="scientific">Halobacillus amylolyticus</name>
    <dbReference type="NCBI Taxonomy" id="2932259"/>
    <lineage>
        <taxon>Bacteria</taxon>
        <taxon>Bacillati</taxon>
        <taxon>Bacillota</taxon>
        <taxon>Bacilli</taxon>
        <taxon>Bacillales</taxon>
        <taxon>Bacillaceae</taxon>
        <taxon>Halobacillus</taxon>
    </lineage>
</organism>
<gene>
    <name evidence="1" type="ORF">MUO15_09440</name>
</gene>
<dbReference type="EMBL" id="CP095075">
    <property type="protein sequence ID" value="UOR13960.1"/>
    <property type="molecule type" value="Genomic_DNA"/>
</dbReference>
<dbReference type="InterPro" id="IPR025365">
    <property type="entry name" value="DUF4269"/>
</dbReference>
<sequence length="173" mass="19746">MKMGSKKQQKAYAAIKELDICNDLSTYNPVLCGTLPIGIDVVGSDLDIVMEVQDLDHFEERLQTLYNNKDNFTLKRATIRGNQVVKANFFFSNFEFELFGQSQPVQKQNAYLHMLIEYKLLKKDPILKEKVINLKMQGYKTEPAFCTLLDIPGDPYEGLIQFGVEEGIVTEVL</sequence>
<proteinExistence type="predicted"/>
<evidence type="ECO:0000313" key="2">
    <source>
        <dbReference type="Proteomes" id="UP000830326"/>
    </source>
</evidence>
<accession>A0ABY4HGB3</accession>